<keyword evidence="4" id="KW-0378">Hydrolase</keyword>
<dbReference type="InterPro" id="IPR029058">
    <property type="entry name" value="AB_hydrolase_fold"/>
</dbReference>
<dbReference type="STRING" id="1353952.A0A165GK18"/>
<feature type="domain" description="AB hydrolase-1" evidence="3">
    <location>
        <begin position="44"/>
        <end position="297"/>
    </location>
</feature>
<reference evidence="4 5" key="1">
    <citation type="journal article" date="2016" name="Mol. Biol. Evol.">
        <title>Comparative Genomics of Early-Diverging Mushroom-Forming Fungi Provides Insights into the Origins of Lignocellulose Decay Capabilities.</title>
        <authorList>
            <person name="Nagy L.G."/>
            <person name="Riley R."/>
            <person name="Tritt A."/>
            <person name="Adam C."/>
            <person name="Daum C."/>
            <person name="Floudas D."/>
            <person name="Sun H."/>
            <person name="Yadav J.S."/>
            <person name="Pangilinan J."/>
            <person name="Larsson K.H."/>
            <person name="Matsuura K."/>
            <person name="Barry K."/>
            <person name="Labutti K."/>
            <person name="Kuo R."/>
            <person name="Ohm R.A."/>
            <person name="Bhattacharya S.S."/>
            <person name="Shirouzu T."/>
            <person name="Yoshinaga Y."/>
            <person name="Martin F.M."/>
            <person name="Grigoriev I.V."/>
            <person name="Hibbett D.S."/>
        </authorList>
    </citation>
    <scope>NUCLEOTIDE SEQUENCE [LARGE SCALE GENOMIC DNA]</scope>
    <source>
        <strain evidence="4 5">HHB12733</strain>
    </source>
</reference>
<name>A0A165GK18_9BASI</name>
<evidence type="ECO:0000313" key="5">
    <source>
        <dbReference type="Proteomes" id="UP000076842"/>
    </source>
</evidence>
<gene>
    <name evidence="4" type="ORF">CALCODRAFT_468790</name>
</gene>
<keyword evidence="2" id="KW-1133">Transmembrane helix</keyword>
<accession>A0A165GK18</accession>
<dbReference type="AlphaFoldDB" id="A0A165GK18"/>
<evidence type="ECO:0000256" key="1">
    <source>
        <dbReference type="SAM" id="MobiDB-lite"/>
    </source>
</evidence>
<dbReference type="InterPro" id="IPR000073">
    <property type="entry name" value="AB_hydrolase_1"/>
</dbReference>
<protein>
    <submittedName>
        <fullName evidence="4">Hydrolase</fullName>
    </submittedName>
</protein>
<dbReference type="OrthoDB" id="294702at2759"/>
<feature type="transmembrane region" description="Helical" evidence="2">
    <location>
        <begin position="164"/>
        <end position="186"/>
    </location>
</feature>
<feature type="compositionally biased region" description="Low complexity" evidence="1">
    <location>
        <begin position="1"/>
        <end position="14"/>
    </location>
</feature>
<dbReference type="EMBL" id="KV423954">
    <property type="protein sequence ID" value="KZT58170.1"/>
    <property type="molecule type" value="Genomic_DNA"/>
</dbReference>
<keyword evidence="5" id="KW-1185">Reference proteome</keyword>
<dbReference type="PANTHER" id="PTHR45763:SF46">
    <property type="entry name" value="AB HYDROLASE-1 DOMAIN-CONTAINING PROTEIN"/>
    <property type="match status" value="1"/>
</dbReference>
<keyword evidence="2" id="KW-0472">Membrane</keyword>
<evidence type="ECO:0000259" key="3">
    <source>
        <dbReference type="Pfam" id="PF00561"/>
    </source>
</evidence>
<proteinExistence type="predicted"/>
<dbReference type="Pfam" id="PF00561">
    <property type="entry name" value="Abhydrolase_1"/>
    <property type="match status" value="1"/>
</dbReference>
<evidence type="ECO:0000313" key="4">
    <source>
        <dbReference type="EMBL" id="KZT58170.1"/>
    </source>
</evidence>
<dbReference type="Gene3D" id="3.40.50.1820">
    <property type="entry name" value="alpha/beta hydrolase"/>
    <property type="match status" value="1"/>
</dbReference>
<keyword evidence="2" id="KW-0812">Transmembrane</keyword>
<dbReference type="Proteomes" id="UP000076842">
    <property type="component" value="Unassembled WGS sequence"/>
</dbReference>
<feature type="region of interest" description="Disordered" evidence="1">
    <location>
        <begin position="1"/>
        <end position="22"/>
    </location>
</feature>
<organism evidence="4 5">
    <name type="scientific">Calocera cornea HHB12733</name>
    <dbReference type="NCBI Taxonomy" id="1353952"/>
    <lineage>
        <taxon>Eukaryota</taxon>
        <taxon>Fungi</taxon>
        <taxon>Dikarya</taxon>
        <taxon>Basidiomycota</taxon>
        <taxon>Agaricomycotina</taxon>
        <taxon>Dacrymycetes</taxon>
        <taxon>Dacrymycetales</taxon>
        <taxon>Dacrymycetaceae</taxon>
        <taxon>Calocera</taxon>
    </lineage>
</organism>
<dbReference type="PANTHER" id="PTHR45763">
    <property type="entry name" value="HYDROLASE, ALPHA/BETA FOLD FAMILY PROTEIN, EXPRESSED-RELATED"/>
    <property type="match status" value="1"/>
</dbReference>
<dbReference type="SUPFAM" id="SSF53474">
    <property type="entry name" value="alpha/beta-Hydrolases"/>
    <property type="match status" value="1"/>
</dbReference>
<dbReference type="InParanoid" id="A0A165GK18"/>
<sequence length="317" mass="35474">MNRSIPVVRRLSSLSPPPRDSQTLTLPSGRVLGYAEYGVPTGFPLFYFHGYPSCRLEGSAADALAKQKNLRLICIDRPGFGLSTFQPGRRFADWPADVQAFADHAHLERFSVLGGSGGGPYAIACARFLPPERLTSVGVMAGGPPWIAGHQHMMRSARFLRMMARWWPSLVGAVVGLLMRGVVWALSTSGGMNWLRNFLREADRKPEPQDKKTAEEKRAEVMRMLSEPFAQGTKGFVQETVLLSADDWGFKFEDVTYPVQLWHGTKDINSPIVMIKYMTERMPNCTLKELNMGHFGIMAYLGHIFDELVPEQVRDGR</sequence>
<evidence type="ECO:0000256" key="2">
    <source>
        <dbReference type="SAM" id="Phobius"/>
    </source>
</evidence>
<dbReference type="GO" id="GO:0016787">
    <property type="term" value="F:hydrolase activity"/>
    <property type="evidence" value="ECO:0007669"/>
    <property type="project" value="UniProtKB-KW"/>
</dbReference>